<evidence type="ECO:0000256" key="3">
    <source>
        <dbReference type="ARBA" id="ARBA00022692"/>
    </source>
</evidence>
<feature type="transmembrane region" description="Helical" evidence="7">
    <location>
        <begin position="367"/>
        <end position="389"/>
    </location>
</feature>
<evidence type="ECO:0000256" key="2">
    <source>
        <dbReference type="ARBA" id="ARBA00010487"/>
    </source>
</evidence>
<comment type="similarity">
    <text evidence="2">Belongs to the LIMR family.</text>
</comment>
<feature type="transmembrane region" description="Helical" evidence="7">
    <location>
        <begin position="6"/>
        <end position="25"/>
    </location>
</feature>
<dbReference type="KEGG" id="soy:115880232"/>
<feature type="transmembrane region" description="Helical" evidence="7">
    <location>
        <begin position="138"/>
        <end position="156"/>
    </location>
</feature>
<dbReference type="InParanoid" id="A0A6J2XQY9"/>
<evidence type="ECO:0000256" key="7">
    <source>
        <dbReference type="SAM" id="Phobius"/>
    </source>
</evidence>
<dbReference type="Proteomes" id="UP000504635">
    <property type="component" value="Unplaced"/>
</dbReference>
<feature type="compositionally biased region" description="Basic and acidic residues" evidence="6">
    <location>
        <begin position="595"/>
        <end position="610"/>
    </location>
</feature>
<feature type="transmembrane region" description="Helical" evidence="7">
    <location>
        <begin position="176"/>
        <end position="192"/>
    </location>
</feature>
<accession>A0A6J2XQY9</accession>
<evidence type="ECO:0000313" key="8">
    <source>
        <dbReference type="Proteomes" id="UP000504635"/>
    </source>
</evidence>
<dbReference type="RefSeq" id="XP_030753250.1">
    <property type="nucleotide sequence ID" value="XM_030897390.1"/>
</dbReference>
<dbReference type="PANTHER" id="PTHR21355:SF0">
    <property type="entry name" value="G-PROTEIN COUPLED RECEPTOR-ASSOCIATED PROTEIN LMBRD2"/>
    <property type="match status" value="1"/>
</dbReference>
<dbReference type="InterPro" id="IPR006876">
    <property type="entry name" value="LMBR1-like_membr_prot"/>
</dbReference>
<dbReference type="Pfam" id="PF04791">
    <property type="entry name" value="LMBR1"/>
    <property type="match status" value="1"/>
</dbReference>
<dbReference type="GeneID" id="115880232"/>
<feature type="transmembrane region" description="Helical" evidence="7">
    <location>
        <begin position="508"/>
        <end position="527"/>
    </location>
</feature>
<keyword evidence="4 7" id="KW-1133">Transmembrane helix</keyword>
<feature type="region of interest" description="Disordered" evidence="6">
    <location>
        <begin position="560"/>
        <end position="610"/>
    </location>
</feature>
<evidence type="ECO:0000256" key="4">
    <source>
        <dbReference type="ARBA" id="ARBA00022989"/>
    </source>
</evidence>
<dbReference type="AlphaFoldDB" id="A0A6J2XQY9"/>
<evidence type="ECO:0000313" key="9">
    <source>
        <dbReference type="RefSeq" id="XP_030753250.1"/>
    </source>
</evidence>
<dbReference type="FunCoup" id="A0A6J2XQY9">
    <property type="interactions" value="1359"/>
</dbReference>
<keyword evidence="5 7" id="KW-0472">Membrane</keyword>
<evidence type="ECO:0000256" key="6">
    <source>
        <dbReference type="SAM" id="MobiDB-lite"/>
    </source>
</evidence>
<dbReference type="InterPro" id="IPR051584">
    <property type="entry name" value="GPCR-associated_LMBR1"/>
</dbReference>
<evidence type="ECO:0000256" key="5">
    <source>
        <dbReference type="ARBA" id="ARBA00023136"/>
    </source>
</evidence>
<proteinExistence type="inferred from homology"/>
<keyword evidence="3 7" id="KW-0812">Transmembrane</keyword>
<sequence length="681" mass="78804">MSYTPLISKILLSFIISSTVLYRYGNWFRHRIFVTITVLLAWFCSFLIIFALPLDIISTVYSQQNHTEINTIDNSTIEIIEEPWGNLPERVFINLWRTVYWSTQFLTWLVMPMMQSYIKAGDFTVKGKLKSALVDNAIYYGSYLLICGILLIYLALKPGIDLDWNKLKAIASSASNTWGLFLLVLLLGYSLVEAPRNFWNNSNASLKLTQYYFRAAKLSSDKCEAEETVDDVLESLQAISMAIRPGHYLYEPLETIMQKVPIELKDRMNRRQIPEDAPHDSPTEKSLIRLHRQTIKSLQVLQRTETQWNILVDKIFECEDNLKNQISRDKRFKRTFTKESNQLFGYICTPVVEWYWKCFVTPYCWKALAIITGIMSVAIVWSEVTFFSVSPPLSIFAVFVNAAKANYDYFMIEVISTFIILYLSFCAYSTVLKIKLLNLYYLAPHHQTNEHSLIFSGMMFSRLTPALCLNFLGLIHMDSHVIHSQIQETSYTKIMGHMDVIGIISHGFNIYFPMAILIFCLATYFSLGSRFLSMLGFHQFVGDEEMTTDLVEEGRELIKREKRKRQRAEESSNRRKELQDRLPSTGRFRQNNTNEADRPSEQLESSRIRDSYNLETYNRTTYTGDDIDTRFPPVEDDLDARFGASTGFGRNSQNLDTRFADGYQSEGRRVGIPPRGIFDDV</sequence>
<feature type="compositionally biased region" description="Basic and acidic residues" evidence="6">
    <location>
        <begin position="567"/>
        <end position="580"/>
    </location>
</feature>
<evidence type="ECO:0000256" key="1">
    <source>
        <dbReference type="ARBA" id="ARBA00004141"/>
    </source>
</evidence>
<organism evidence="8 9">
    <name type="scientific">Sitophilus oryzae</name>
    <name type="common">Rice weevil</name>
    <name type="synonym">Curculio oryzae</name>
    <dbReference type="NCBI Taxonomy" id="7048"/>
    <lineage>
        <taxon>Eukaryota</taxon>
        <taxon>Metazoa</taxon>
        <taxon>Ecdysozoa</taxon>
        <taxon>Arthropoda</taxon>
        <taxon>Hexapoda</taxon>
        <taxon>Insecta</taxon>
        <taxon>Pterygota</taxon>
        <taxon>Neoptera</taxon>
        <taxon>Endopterygota</taxon>
        <taxon>Coleoptera</taxon>
        <taxon>Polyphaga</taxon>
        <taxon>Cucujiformia</taxon>
        <taxon>Curculionidae</taxon>
        <taxon>Dryophthorinae</taxon>
        <taxon>Sitophilus</taxon>
    </lineage>
</organism>
<comment type="subcellular location">
    <subcellularLocation>
        <location evidence="1">Membrane</location>
        <topology evidence="1">Multi-pass membrane protein</topology>
    </subcellularLocation>
</comment>
<protein>
    <submittedName>
        <fullName evidence="9">LMBR1 domain-containing protein 2 homolog</fullName>
    </submittedName>
</protein>
<dbReference type="PANTHER" id="PTHR21355">
    <property type="entry name" value="G-PROTEIN COUPLED RECEPTOR-ASSOCIATED PROTEIN LMBRD2"/>
    <property type="match status" value="1"/>
</dbReference>
<name>A0A6J2XQY9_SITOR</name>
<dbReference type="GO" id="GO:0016020">
    <property type="term" value="C:membrane"/>
    <property type="evidence" value="ECO:0007669"/>
    <property type="project" value="UniProtKB-SubCell"/>
</dbReference>
<feature type="transmembrane region" description="Helical" evidence="7">
    <location>
        <begin position="99"/>
        <end position="118"/>
    </location>
</feature>
<dbReference type="OrthoDB" id="203099at2759"/>
<gene>
    <name evidence="9" type="primary">LOC115880232</name>
</gene>
<reference evidence="9" key="1">
    <citation type="submission" date="2025-08" db="UniProtKB">
        <authorList>
            <consortium name="RefSeq"/>
        </authorList>
    </citation>
    <scope>IDENTIFICATION</scope>
    <source>
        <tissue evidence="9">Gonads</tissue>
    </source>
</reference>
<feature type="transmembrane region" description="Helical" evidence="7">
    <location>
        <begin position="409"/>
        <end position="432"/>
    </location>
</feature>
<keyword evidence="8" id="KW-1185">Reference proteome</keyword>
<feature type="transmembrane region" description="Helical" evidence="7">
    <location>
        <begin position="32"/>
        <end position="52"/>
    </location>
</feature>